<comment type="caution">
    <text evidence="1">The sequence shown here is derived from an EMBL/GenBank/DDBJ whole genome shotgun (WGS) entry which is preliminary data.</text>
</comment>
<proteinExistence type="predicted"/>
<keyword evidence="2" id="KW-1185">Reference proteome</keyword>
<sequence>MGINIVASLAAAQQTTSTSTSFSYMPPANFLALGPVRDPKIAKIVPFPVTYRVAANLAIKHFPNEGRKVVALLTSDLDVCNGQLMEITEEAWDAVKGDLKRVYFRMCWE</sequence>
<accession>A0ABR3FWN5</accession>
<dbReference type="EMBL" id="JBAHYK010000045">
    <property type="protein sequence ID" value="KAL0579895.1"/>
    <property type="molecule type" value="Genomic_DNA"/>
</dbReference>
<dbReference type="Proteomes" id="UP001465976">
    <property type="component" value="Unassembled WGS sequence"/>
</dbReference>
<gene>
    <name evidence="1" type="ORF">V5O48_002142</name>
</gene>
<evidence type="ECO:0000313" key="2">
    <source>
        <dbReference type="Proteomes" id="UP001465976"/>
    </source>
</evidence>
<protein>
    <submittedName>
        <fullName evidence="1">Uncharacterized protein</fullName>
    </submittedName>
</protein>
<evidence type="ECO:0000313" key="1">
    <source>
        <dbReference type="EMBL" id="KAL0579895.1"/>
    </source>
</evidence>
<name>A0ABR3FWN5_9AGAR</name>
<reference evidence="1 2" key="1">
    <citation type="submission" date="2024-02" db="EMBL/GenBank/DDBJ databases">
        <title>A draft genome for the cacao thread blight pathogen Marasmius crinis-equi.</title>
        <authorList>
            <person name="Cohen S.P."/>
            <person name="Baruah I.K."/>
            <person name="Amoako-Attah I."/>
            <person name="Bukari Y."/>
            <person name="Meinhardt L.W."/>
            <person name="Bailey B.A."/>
        </authorList>
    </citation>
    <scope>NUCLEOTIDE SEQUENCE [LARGE SCALE GENOMIC DNA]</scope>
    <source>
        <strain evidence="1 2">GH-76</strain>
    </source>
</reference>
<organism evidence="1 2">
    <name type="scientific">Marasmius crinis-equi</name>
    <dbReference type="NCBI Taxonomy" id="585013"/>
    <lineage>
        <taxon>Eukaryota</taxon>
        <taxon>Fungi</taxon>
        <taxon>Dikarya</taxon>
        <taxon>Basidiomycota</taxon>
        <taxon>Agaricomycotina</taxon>
        <taxon>Agaricomycetes</taxon>
        <taxon>Agaricomycetidae</taxon>
        <taxon>Agaricales</taxon>
        <taxon>Marasmiineae</taxon>
        <taxon>Marasmiaceae</taxon>
        <taxon>Marasmius</taxon>
    </lineage>
</organism>